<dbReference type="GeneTree" id="ENSGT00390000013621"/>
<reference evidence="1" key="2">
    <citation type="submission" date="2025-05" db="UniProtKB">
        <authorList>
            <consortium name="Ensembl"/>
        </authorList>
    </citation>
    <scope>IDENTIFICATION</scope>
</reference>
<accession>H2Z8L1</accession>
<sequence length="144" mass="15952">MDPPGPHRSTTLTCQLTGEWAGRLPDCSADDRLVSYVLKLLTAGRSNTTRDVAAKRGNEAHSVPALAEYAGTAKKSATSNAAKLGRYCKAQKICERTNHISDCWNTMKYSDVRPRSRTMRKAMLGLCFFCFKTFCARPTMITLL</sequence>
<keyword evidence="2" id="KW-1185">Reference proteome</keyword>
<evidence type="ECO:0000313" key="2">
    <source>
        <dbReference type="Proteomes" id="UP000007875"/>
    </source>
</evidence>
<name>H2Z8L1_CIOSA</name>
<dbReference type="Ensembl" id="ENSCSAVT00000014082.1">
    <property type="protein sequence ID" value="ENSCSAVP00000013922.1"/>
    <property type="gene ID" value="ENSCSAVG00000008164.1"/>
</dbReference>
<dbReference type="Proteomes" id="UP000007875">
    <property type="component" value="Unassembled WGS sequence"/>
</dbReference>
<evidence type="ECO:0000313" key="1">
    <source>
        <dbReference type="Ensembl" id="ENSCSAVP00000013923.1"/>
    </source>
</evidence>
<dbReference type="HOGENOM" id="CLU_111615_0_0_1"/>
<dbReference type="AlphaFoldDB" id="H2Z8L1"/>
<dbReference type="OMA" id="ICERTNH"/>
<dbReference type="Ensembl" id="ENSCSAVT00000014083.1">
    <property type="protein sequence ID" value="ENSCSAVP00000013923.1"/>
    <property type="gene ID" value="ENSCSAVG00000008164.1"/>
</dbReference>
<reference evidence="2" key="1">
    <citation type="submission" date="2003-08" db="EMBL/GenBank/DDBJ databases">
        <authorList>
            <person name="Birren B."/>
            <person name="Nusbaum C."/>
            <person name="Abebe A."/>
            <person name="Abouelleil A."/>
            <person name="Adekoya E."/>
            <person name="Ait-zahra M."/>
            <person name="Allen N."/>
            <person name="Allen T."/>
            <person name="An P."/>
            <person name="Anderson M."/>
            <person name="Anderson S."/>
            <person name="Arachchi H."/>
            <person name="Armbruster J."/>
            <person name="Bachantsang P."/>
            <person name="Baldwin J."/>
            <person name="Barry A."/>
            <person name="Bayul T."/>
            <person name="Blitshsteyn B."/>
            <person name="Bloom T."/>
            <person name="Blye J."/>
            <person name="Boguslavskiy L."/>
            <person name="Borowsky M."/>
            <person name="Boukhgalter B."/>
            <person name="Brunache A."/>
            <person name="Butler J."/>
            <person name="Calixte N."/>
            <person name="Calvo S."/>
            <person name="Camarata J."/>
            <person name="Campo K."/>
            <person name="Chang J."/>
            <person name="Cheshatsang Y."/>
            <person name="Citroen M."/>
            <person name="Collymore A."/>
            <person name="Considine T."/>
            <person name="Cook A."/>
            <person name="Cooke P."/>
            <person name="Corum B."/>
            <person name="Cuomo C."/>
            <person name="David R."/>
            <person name="Dawoe T."/>
            <person name="Degray S."/>
            <person name="Dodge S."/>
            <person name="Dooley K."/>
            <person name="Dorje P."/>
            <person name="Dorjee K."/>
            <person name="Dorris L."/>
            <person name="Duffey N."/>
            <person name="Dupes A."/>
            <person name="Elkins T."/>
            <person name="Engels R."/>
            <person name="Erickson J."/>
            <person name="Farina A."/>
            <person name="Faro S."/>
            <person name="Ferreira P."/>
            <person name="Fischer H."/>
            <person name="Fitzgerald M."/>
            <person name="Foley K."/>
            <person name="Gage D."/>
            <person name="Galagan J."/>
            <person name="Gearin G."/>
            <person name="Gnerre S."/>
            <person name="Gnirke A."/>
            <person name="Goyette A."/>
            <person name="Graham J."/>
            <person name="Grandbois E."/>
            <person name="Gyaltsen K."/>
            <person name="Hafez N."/>
            <person name="Hagopian D."/>
            <person name="Hagos B."/>
            <person name="Hall J."/>
            <person name="Hatcher B."/>
            <person name="Heller A."/>
            <person name="Higgins H."/>
            <person name="Honan T."/>
            <person name="Horn A."/>
            <person name="Houde N."/>
            <person name="Hughes L."/>
            <person name="Hulme W."/>
            <person name="Husby E."/>
            <person name="Iliev I."/>
            <person name="Jaffe D."/>
            <person name="Jones C."/>
            <person name="Kamal M."/>
            <person name="Kamat A."/>
            <person name="Kamvysselis M."/>
            <person name="Karlsson E."/>
            <person name="Kells C."/>
            <person name="Kieu A."/>
            <person name="Kisner P."/>
            <person name="Kodira C."/>
            <person name="Kulbokas E."/>
            <person name="Labutti K."/>
            <person name="Lama D."/>
            <person name="Landers T."/>
            <person name="Leger J."/>
            <person name="Levine S."/>
            <person name="Lewis D."/>
            <person name="Lewis T."/>
            <person name="Lindblad-toh K."/>
            <person name="Liu X."/>
            <person name="Lokyitsang T."/>
            <person name="Lokyitsang Y."/>
            <person name="Lucien O."/>
            <person name="Lui A."/>
            <person name="Ma L.J."/>
            <person name="Mabbitt R."/>
            <person name="Macdonald J."/>
            <person name="Maclean C."/>
            <person name="Major J."/>
            <person name="Manning J."/>
            <person name="Marabella R."/>
            <person name="Maru K."/>
            <person name="Matthews C."/>
            <person name="Mauceli E."/>
            <person name="Mccarthy M."/>
            <person name="Mcdonough S."/>
            <person name="Mcghee T."/>
            <person name="Meldrim J."/>
            <person name="Meneus L."/>
            <person name="Mesirov J."/>
            <person name="Mihalev A."/>
            <person name="Mihova T."/>
            <person name="Mikkelsen T."/>
            <person name="Mlenga V."/>
            <person name="Moru K."/>
            <person name="Mozes J."/>
            <person name="Mulrain L."/>
            <person name="Munson G."/>
            <person name="Naylor J."/>
            <person name="Newes C."/>
            <person name="Nguyen C."/>
            <person name="Nguyen N."/>
            <person name="Nguyen T."/>
            <person name="Nicol R."/>
            <person name="Nielsen C."/>
            <person name="Nizzari M."/>
            <person name="Norbu C."/>
            <person name="Norbu N."/>
            <person name="O'donnell P."/>
            <person name="Okoawo O."/>
            <person name="O'leary S."/>
            <person name="Omotosho B."/>
            <person name="O'neill K."/>
            <person name="Osman S."/>
            <person name="Parker S."/>
            <person name="Perrin D."/>
            <person name="Phunkhang P."/>
            <person name="Piqani B."/>
            <person name="Purcell S."/>
            <person name="Rachupka T."/>
            <person name="Ramasamy U."/>
            <person name="Rameau R."/>
            <person name="Ray V."/>
            <person name="Raymond C."/>
            <person name="Retta R."/>
            <person name="Richardson S."/>
            <person name="Rise C."/>
            <person name="Rodriguez J."/>
            <person name="Rogers J."/>
            <person name="Rogov P."/>
            <person name="Rutman M."/>
            <person name="Schupbach R."/>
            <person name="Seaman C."/>
            <person name="Settipalli S."/>
            <person name="Sharpe T."/>
            <person name="Sheridan J."/>
            <person name="Sherpa N."/>
            <person name="Shi J."/>
            <person name="Smirnov S."/>
            <person name="Smith C."/>
            <person name="Sougnez C."/>
            <person name="Spencer B."/>
            <person name="Stalker J."/>
            <person name="Stange-thomann N."/>
            <person name="Stavropoulos S."/>
            <person name="Stetson K."/>
            <person name="Stone C."/>
            <person name="Stone S."/>
            <person name="Stubbs M."/>
            <person name="Talamas J."/>
            <person name="Tchuinga P."/>
            <person name="Tenzing P."/>
            <person name="Tesfaye S."/>
            <person name="Theodore J."/>
            <person name="Thoulutsang Y."/>
            <person name="Topham K."/>
            <person name="Towey S."/>
            <person name="Tsamla T."/>
            <person name="Tsomo N."/>
            <person name="Vallee D."/>
            <person name="Vassiliev H."/>
            <person name="Venkataraman V."/>
            <person name="Vinson J."/>
            <person name="Vo A."/>
            <person name="Wade C."/>
            <person name="Wang S."/>
            <person name="Wangchuk T."/>
            <person name="Wangdi T."/>
            <person name="Whittaker C."/>
            <person name="Wilkinson J."/>
            <person name="Wu Y."/>
            <person name="Wyman D."/>
            <person name="Yadav S."/>
            <person name="Yang S."/>
            <person name="Yang X."/>
            <person name="Yeager S."/>
            <person name="Yee E."/>
            <person name="Young G."/>
            <person name="Zainoun J."/>
            <person name="Zembeck L."/>
            <person name="Zimmer A."/>
            <person name="Zody M."/>
            <person name="Lander E."/>
        </authorList>
    </citation>
    <scope>NUCLEOTIDE SEQUENCE [LARGE SCALE GENOMIC DNA]</scope>
</reference>
<organism evidence="1 2">
    <name type="scientific">Ciona savignyi</name>
    <name type="common">Pacific transparent sea squirt</name>
    <dbReference type="NCBI Taxonomy" id="51511"/>
    <lineage>
        <taxon>Eukaryota</taxon>
        <taxon>Metazoa</taxon>
        <taxon>Chordata</taxon>
        <taxon>Tunicata</taxon>
        <taxon>Ascidiacea</taxon>
        <taxon>Phlebobranchia</taxon>
        <taxon>Cionidae</taxon>
        <taxon>Ciona</taxon>
    </lineage>
</organism>
<proteinExistence type="predicted"/>
<protein>
    <recommendedName>
        <fullName evidence="3">Sushi domain-containing protein</fullName>
    </recommendedName>
</protein>
<evidence type="ECO:0008006" key="3">
    <source>
        <dbReference type="Google" id="ProtNLM"/>
    </source>
</evidence>